<dbReference type="PATRIC" id="fig|1121448.10.peg.715"/>
<organism evidence="2 3">
    <name type="scientific">Megalodesulfovibrio gigas (strain ATCC 19364 / DSM 1382 / NCIMB 9332 / VKM B-1759)</name>
    <name type="common">Desulfovibrio gigas</name>
    <dbReference type="NCBI Taxonomy" id="1121448"/>
    <lineage>
        <taxon>Bacteria</taxon>
        <taxon>Pseudomonadati</taxon>
        <taxon>Thermodesulfobacteriota</taxon>
        <taxon>Desulfovibrionia</taxon>
        <taxon>Desulfovibrionales</taxon>
        <taxon>Desulfovibrionaceae</taxon>
        <taxon>Megalodesulfovibrio</taxon>
    </lineage>
</organism>
<reference evidence="2 3" key="1">
    <citation type="journal article" date="2013" name="J. Bacteriol.">
        <title>Roles of HynAB and Ech, the only two hydrogenases found in the model sulfate reducer Desulfovibrio gigas.</title>
        <authorList>
            <person name="Morais-Silva F.O."/>
            <person name="Santos C.I."/>
            <person name="Rodrigues R."/>
            <person name="Pereira I.A."/>
            <person name="Rodrigues-Pousada C."/>
        </authorList>
    </citation>
    <scope>NUCLEOTIDE SEQUENCE [LARGE SCALE GENOMIC DNA]</scope>
    <source>
        <strain evidence="3">ATCC 19364 / DSM 1382 / NCIMB 9332 / VKM B-1759</strain>
    </source>
</reference>
<keyword evidence="3" id="KW-1185">Reference proteome</keyword>
<dbReference type="RefSeq" id="WP_021759279.1">
    <property type="nucleotide sequence ID" value="NC_022444.1"/>
</dbReference>
<dbReference type="KEGG" id="dgg:DGI_0710"/>
<reference evidence="3" key="2">
    <citation type="submission" date="2013-07" db="EMBL/GenBank/DDBJ databases">
        <authorList>
            <person name="Morais-Silva F.O."/>
            <person name="Rezende A.M."/>
            <person name="Pimentel C."/>
            <person name="Resende D.M."/>
            <person name="Santos C.I."/>
            <person name="Clemente C."/>
            <person name="de Oliveira L.M."/>
            <person name="da Silva S.M."/>
            <person name="Costa D.A."/>
            <person name="Varela-Raposo A."/>
            <person name="Horacio E.C.A."/>
            <person name="Matos M."/>
            <person name="Flores O."/>
            <person name="Ruiz J.C."/>
            <person name="Rodrigues-Pousada C."/>
        </authorList>
    </citation>
    <scope>NUCLEOTIDE SEQUENCE [LARGE SCALE GENOMIC DNA]</scope>
    <source>
        <strain evidence="3">ATCC 19364 / DSM 1382 / NCIMB 9332 / VKM B-1759</strain>
    </source>
</reference>
<sequence length="160" mass="16776">MSSRCRVCGAVLVFALLAGAWLWAGPSVAGQGTGDIAAVAPAQQDAFAAAFREAVRTGSIAPLEPLLMTAGMSMTDVAWNQQTLRPMLAALGTNPRALRFVWLPPGPGLLPDSRFARSCTPAVILRVEVTGQPGNTAVLPLCLEDGQLKRAGVIRPPQVF</sequence>
<keyword evidence="1" id="KW-0732">Signal</keyword>
<proteinExistence type="predicted"/>
<feature type="signal peptide" evidence="1">
    <location>
        <begin position="1"/>
        <end position="29"/>
    </location>
</feature>
<protein>
    <submittedName>
        <fullName evidence="2">Uncharacterized protein</fullName>
    </submittedName>
</protein>
<dbReference type="AlphaFoldDB" id="T2G9P7"/>
<dbReference type="EMBL" id="CP006585">
    <property type="protein sequence ID" value="AGW12612.1"/>
    <property type="molecule type" value="Genomic_DNA"/>
</dbReference>
<dbReference type="HOGENOM" id="CLU_1649402_0_0_7"/>
<evidence type="ECO:0000313" key="2">
    <source>
        <dbReference type="EMBL" id="AGW12612.1"/>
    </source>
</evidence>
<gene>
    <name evidence="2" type="ORF">DGI_0710</name>
</gene>
<evidence type="ECO:0000313" key="3">
    <source>
        <dbReference type="Proteomes" id="UP000016587"/>
    </source>
</evidence>
<dbReference type="Proteomes" id="UP000016587">
    <property type="component" value="Chromosome"/>
</dbReference>
<accession>T2G9P7</accession>
<name>T2G9P7_MEGG1</name>
<evidence type="ECO:0000256" key="1">
    <source>
        <dbReference type="SAM" id="SignalP"/>
    </source>
</evidence>
<feature type="chain" id="PRO_5004599717" evidence="1">
    <location>
        <begin position="30"/>
        <end position="160"/>
    </location>
</feature>